<dbReference type="Pfam" id="PF24842">
    <property type="entry name" value="UFD1_N2"/>
    <property type="match status" value="1"/>
</dbReference>
<dbReference type="EMBL" id="CDMY01000501">
    <property type="protein sequence ID" value="CEM18479.1"/>
    <property type="molecule type" value="Genomic_DNA"/>
</dbReference>
<dbReference type="Pfam" id="PF21366">
    <property type="entry name" value="TRAFD1-XIAF1_ZnF"/>
    <property type="match status" value="1"/>
</dbReference>
<dbReference type="Pfam" id="PF16558">
    <property type="entry name" value="AZUL"/>
    <property type="match status" value="1"/>
</dbReference>
<dbReference type="InterPro" id="IPR042556">
    <property type="entry name" value="AZUL_sf"/>
</dbReference>
<evidence type="ECO:0000256" key="1">
    <source>
        <dbReference type="ARBA" id="ARBA00006043"/>
    </source>
</evidence>
<comment type="similarity">
    <text evidence="1">Belongs to the UFD1 family.</text>
</comment>
<dbReference type="STRING" id="1169540.A0A0G4FU40"/>
<organism evidence="8 9">
    <name type="scientific">Vitrella brassicaformis (strain CCMP3155)</name>
    <dbReference type="NCBI Taxonomy" id="1169540"/>
    <lineage>
        <taxon>Eukaryota</taxon>
        <taxon>Sar</taxon>
        <taxon>Alveolata</taxon>
        <taxon>Colpodellida</taxon>
        <taxon>Vitrellaceae</taxon>
        <taxon>Vitrella</taxon>
    </lineage>
</organism>
<dbReference type="InterPro" id="IPR049439">
    <property type="entry name" value="TRAFD1-XIAF1_Znf"/>
</dbReference>
<dbReference type="OrthoDB" id="422728at2759"/>
<evidence type="ECO:0000259" key="4">
    <source>
        <dbReference type="Pfam" id="PF03152"/>
    </source>
</evidence>
<feature type="domain" description="Ubiquitin-protein ligase E3A N-terminal zinc-binding" evidence="5">
    <location>
        <begin position="745"/>
        <end position="794"/>
    </location>
</feature>
<evidence type="ECO:0000256" key="3">
    <source>
        <dbReference type="SAM" id="MobiDB-lite"/>
    </source>
</evidence>
<dbReference type="Proteomes" id="UP000041254">
    <property type="component" value="Unassembled WGS sequence"/>
</dbReference>
<dbReference type="InterPro" id="IPR004854">
    <property type="entry name" value="Ufd1-like"/>
</dbReference>
<dbReference type="AlphaFoldDB" id="A0A0G4FU40"/>
<dbReference type="InParanoid" id="A0A0G4FU40"/>
<dbReference type="Pfam" id="PF03152">
    <property type="entry name" value="UFD1_N1"/>
    <property type="match status" value="1"/>
</dbReference>
<reference evidence="8 9" key="1">
    <citation type="submission" date="2014-11" db="EMBL/GenBank/DDBJ databases">
        <authorList>
            <person name="Zhu J."/>
            <person name="Qi W."/>
            <person name="Song R."/>
        </authorList>
    </citation>
    <scope>NUCLEOTIDE SEQUENCE [LARGE SCALE GENOMIC DNA]</scope>
</reference>
<keyword evidence="9" id="KW-1185">Reference proteome</keyword>
<feature type="domain" description="Ubiquitin fusion degradation protein UFD1 N-terminal subdomain 2" evidence="7">
    <location>
        <begin position="252"/>
        <end position="327"/>
    </location>
</feature>
<protein>
    <submittedName>
        <fullName evidence="8">Uncharacterized protein</fullName>
    </submittedName>
</protein>
<evidence type="ECO:0000256" key="2">
    <source>
        <dbReference type="ARBA" id="ARBA00022786"/>
    </source>
</evidence>
<dbReference type="OMA" id="LIFPTRH"/>
<sequence>MEDEFNRAKQRLEKRQQTDRQRARREHQHAVEAQQAAHRYDSSIEAARARRAAEIASRPPPPPSSAAHASGGRPGLPSDADEVRYETTLVAVEGDLEGEREGGVPSGPGTLQRLQSRMESADRIILPSSVLSSLDSSPFRDRLEFPLLFKLTAVATGRHTHAGVLEFSAAEHTVVLPAKVRACLGLPFGDQTEAAKWEGLGDDADLTTAVTEGEGGDSMQVDGERERERDVAMPPRDSTSSEVKVEYAPLPKGTFAKVRALDAAVQDIPDFRSTLESHLRLHHATLTVGDVLRVGAIPLKILSVLPDDNDAHAISIIDTELAVDLDVPALSRHEVPPLTLGKPESFTVGKGELRRFRSPIPPGALTSLEKGLSQLTFTLATEPPDGADLYLSVPPVTEAAPHQHHFADFAAGTKTLSISSEEIREALNSHQSQVLSYAPFGAMESSPSLNEGQQSLSWPSAIFVGVHGFIDHTTCDVTVAIEDVKARQTEGTDDGTNATTSGVEREVLWSGRVRCSNCHKLVPEASLDLHLLHCQRHCQVCPICQAVLKRSEFASHWHCPKCSQAMHVDQAAKHMEVWHTLIKCECGQEMERSQLTAHKRTECPRRLVLCRFCGNYFPAGDGRGLDHRDRLRGLTSHEAYCGSRTAECHLCGKNIQLKEMDLHMQVAHTLAEVDRDMMPPSSHPAPAPPPAAARPPPPPAPRPSKCRNMPCDERPGGESDGTESDGLCPRCRALLDSMEARTNPQQLVSRYFVQLTKGCGSRACTNTEACCTASGGPPVDAPSAAVKVLQLARAAPQIYYVCLWFS</sequence>
<dbReference type="GO" id="GO:0036503">
    <property type="term" value="P:ERAD pathway"/>
    <property type="evidence" value="ECO:0007669"/>
    <property type="project" value="TreeGrafter"/>
</dbReference>
<name>A0A0G4FU40_VITBC</name>
<feature type="compositionally biased region" description="Basic and acidic residues" evidence="3">
    <location>
        <begin position="222"/>
        <end position="231"/>
    </location>
</feature>
<dbReference type="Gene3D" id="3.30.40.10">
    <property type="entry name" value="Zinc/RING finger domain, C3HC4 (zinc finger)"/>
    <property type="match status" value="1"/>
</dbReference>
<evidence type="ECO:0000259" key="6">
    <source>
        <dbReference type="Pfam" id="PF21366"/>
    </source>
</evidence>
<feature type="region of interest" description="Disordered" evidence="3">
    <location>
        <begin position="1"/>
        <end position="81"/>
    </location>
</feature>
<feature type="region of interest" description="Disordered" evidence="3">
    <location>
        <begin position="211"/>
        <end position="242"/>
    </location>
</feature>
<dbReference type="Gene3D" id="2.40.40.50">
    <property type="entry name" value="Ubiquitin fusion degradation protein UFD1, N-terminal domain"/>
    <property type="match status" value="1"/>
</dbReference>
<evidence type="ECO:0000259" key="7">
    <source>
        <dbReference type="Pfam" id="PF24842"/>
    </source>
</evidence>
<dbReference type="PhylomeDB" id="A0A0G4FU40"/>
<dbReference type="InterPro" id="IPR013083">
    <property type="entry name" value="Znf_RING/FYVE/PHD"/>
</dbReference>
<proteinExistence type="inferred from homology"/>
<feature type="compositionally biased region" description="Basic and acidic residues" evidence="3">
    <location>
        <begin position="38"/>
        <end position="53"/>
    </location>
</feature>
<dbReference type="VEuPathDB" id="CryptoDB:Vbra_4457"/>
<evidence type="ECO:0000313" key="8">
    <source>
        <dbReference type="EMBL" id="CEM18479.1"/>
    </source>
</evidence>
<dbReference type="FunCoup" id="A0A0G4FU40">
    <property type="interactions" value="49"/>
</dbReference>
<feature type="domain" description="Ubiquitin fusion degradation protein UFD1 N-terminal subdomain 1" evidence="4">
    <location>
        <begin position="115"/>
        <end position="190"/>
    </location>
</feature>
<dbReference type="Gene3D" id="3.10.330.10">
    <property type="match status" value="1"/>
</dbReference>
<keyword evidence="2" id="KW-0833">Ubl conjugation pathway</keyword>
<dbReference type="InterPro" id="IPR055418">
    <property type="entry name" value="UFD1_N2"/>
</dbReference>
<dbReference type="GO" id="GO:0034098">
    <property type="term" value="C:VCP-NPL4-UFD1 AAA ATPase complex"/>
    <property type="evidence" value="ECO:0007669"/>
    <property type="project" value="TreeGrafter"/>
</dbReference>
<dbReference type="Gene3D" id="6.10.130.10">
    <property type="entry name" value="Ubiquitin-protein ligase E3A, N-terminal zinc-binding domain (AZUL)"/>
    <property type="match status" value="1"/>
</dbReference>
<feature type="compositionally biased region" description="Basic and acidic residues" evidence="3">
    <location>
        <begin position="1"/>
        <end position="21"/>
    </location>
</feature>
<dbReference type="InterPro" id="IPR055417">
    <property type="entry name" value="UFD1_N1"/>
</dbReference>
<evidence type="ECO:0000259" key="5">
    <source>
        <dbReference type="Pfam" id="PF16558"/>
    </source>
</evidence>
<feature type="compositionally biased region" description="Pro residues" evidence="3">
    <location>
        <begin position="681"/>
        <end position="702"/>
    </location>
</feature>
<dbReference type="InterPro" id="IPR042299">
    <property type="entry name" value="Ufd1-like_Nn"/>
</dbReference>
<feature type="region of interest" description="Disordered" evidence="3">
    <location>
        <begin position="676"/>
        <end position="724"/>
    </location>
</feature>
<dbReference type="PANTHER" id="PTHR12555">
    <property type="entry name" value="UBIQUITIN FUSION DEGRADATON PROTEIN 1"/>
    <property type="match status" value="1"/>
</dbReference>
<accession>A0A0G4FU40</accession>
<dbReference type="PANTHER" id="PTHR12555:SF27">
    <property type="entry name" value="UBIQUITIN FUSION DEGRADATION UFD1 FAMILY PROTEIN"/>
    <property type="match status" value="1"/>
</dbReference>
<evidence type="ECO:0000313" key="9">
    <source>
        <dbReference type="Proteomes" id="UP000041254"/>
    </source>
</evidence>
<dbReference type="GO" id="GO:0006511">
    <property type="term" value="P:ubiquitin-dependent protein catabolic process"/>
    <property type="evidence" value="ECO:0007669"/>
    <property type="project" value="InterPro"/>
</dbReference>
<dbReference type="InterPro" id="IPR032353">
    <property type="entry name" value="AZUL"/>
</dbReference>
<dbReference type="GO" id="GO:0031593">
    <property type="term" value="F:polyubiquitin modification-dependent protein binding"/>
    <property type="evidence" value="ECO:0007669"/>
    <property type="project" value="TreeGrafter"/>
</dbReference>
<feature type="domain" description="TRAFD1/XAF1 zinc finger" evidence="6">
    <location>
        <begin position="634"/>
        <end position="666"/>
    </location>
</feature>
<gene>
    <name evidence="8" type="ORF">Vbra_4457</name>
</gene>